<sequence length="170" mass="18616">MKRLVPYILLALTGLNVCILSAQAASGNEKYMYLGVLNGQVKDNSVVKVRRTLPEPVLFRSDKNDGLPERIVIRNAEGRTSSGGSHWVTLRETTVQKNAAAKVTIKMSLIVDGKKMPIVSSQRGQDLVIEVAGASDTIEIRTDEPVELEVPANYRGNIKMEVQIEGENIA</sequence>
<evidence type="ECO:0000313" key="2">
    <source>
        <dbReference type="EMBL" id="AAB97613.1"/>
    </source>
</evidence>
<feature type="signal peptide" evidence="1">
    <location>
        <begin position="1"/>
        <end position="24"/>
    </location>
</feature>
<dbReference type="InterPro" id="IPR035191">
    <property type="entry name" value="FaeF"/>
</dbReference>
<dbReference type="RefSeq" id="WP_032488904.1">
    <property type="nucleotide sequence ID" value="NZ_JBLRBE010000036.1"/>
</dbReference>
<dbReference type="AlphaFoldDB" id="P96325"/>
<dbReference type="Pfam" id="PF17547">
    <property type="entry name" value="DUF5462"/>
    <property type="match status" value="1"/>
</dbReference>
<keyword evidence="2" id="KW-0614">Plasmid</keyword>
<name>P96325_ECOLX</name>
<protein>
    <submittedName>
        <fullName evidence="2">Putative minor fimbrial subunit</fullName>
    </submittedName>
</protein>
<proteinExistence type="predicted"/>
<keyword evidence="1" id="KW-0732">Signal</keyword>
<reference evidence="2" key="1">
    <citation type="journal article" date="1997" name="Infect. Immun.">
        <title>Identification and characterization of a K88- and CS31A-like operon of a rabbit enteropathogenic Escherichia coli strain which encodes fimbriae involved in the colonization of rabbit intestine.</title>
        <authorList>
            <person name="Adams L.M."/>
            <person name="Simmons C.P."/>
            <person name="Rezmann L."/>
            <person name="Strugnell R.A."/>
            <person name="Robins-Browne R.M."/>
        </authorList>
    </citation>
    <scope>NUCLEOTIDE SEQUENCE</scope>
    <source>
        <strain evidence="2">83/39</strain>
        <plasmid evidence="2">pRAP</plasmid>
    </source>
</reference>
<dbReference type="EMBL" id="U84144">
    <property type="protein sequence ID" value="AAB97613.1"/>
    <property type="molecule type" value="Genomic_DNA"/>
</dbReference>
<feature type="chain" id="PRO_5004162048" evidence="1">
    <location>
        <begin position="25"/>
        <end position="170"/>
    </location>
</feature>
<organism evidence="2">
    <name type="scientific">Escherichia coli</name>
    <dbReference type="NCBI Taxonomy" id="562"/>
    <lineage>
        <taxon>Bacteria</taxon>
        <taxon>Pseudomonadati</taxon>
        <taxon>Pseudomonadota</taxon>
        <taxon>Gammaproteobacteria</taxon>
        <taxon>Enterobacterales</taxon>
        <taxon>Enterobacteriaceae</taxon>
        <taxon>Escherichia</taxon>
    </lineage>
</organism>
<accession>P96325</accession>
<gene>
    <name evidence="2" type="primary">ralF</name>
</gene>
<geneLocation type="plasmid" evidence="2">
    <name>pRAP</name>
</geneLocation>
<evidence type="ECO:0000256" key="1">
    <source>
        <dbReference type="SAM" id="SignalP"/>
    </source>
</evidence>